<evidence type="ECO:0000256" key="1">
    <source>
        <dbReference type="SAM" id="MobiDB-lite"/>
    </source>
</evidence>
<name>A0A8C5WX03_LATLA</name>
<keyword evidence="3" id="KW-1185">Reference proteome</keyword>
<evidence type="ECO:0000313" key="2">
    <source>
        <dbReference type="Ensembl" id="ENSLLTP00000019330.1"/>
    </source>
</evidence>
<sequence>IFLFIRLDQGSPNLATLRLVDFNSNSEKHSRLDEPQERSPGAGERSEASLEDGAPGSNLTHLESSHLLERLVEQDFTTTLH</sequence>
<protein>
    <submittedName>
        <fullName evidence="2">Uncharacterized protein</fullName>
    </submittedName>
</protein>
<dbReference type="Proteomes" id="UP000694406">
    <property type="component" value="Unplaced"/>
</dbReference>
<reference evidence="2" key="1">
    <citation type="submission" date="2025-08" db="UniProtKB">
        <authorList>
            <consortium name="Ensembl"/>
        </authorList>
    </citation>
    <scope>IDENTIFICATION</scope>
</reference>
<proteinExistence type="predicted"/>
<dbReference type="Ensembl" id="ENSLLTT00000020043.1">
    <property type="protein sequence ID" value="ENSLLTP00000019330.1"/>
    <property type="gene ID" value="ENSLLTG00000014565.1"/>
</dbReference>
<feature type="compositionally biased region" description="Basic and acidic residues" evidence="1">
    <location>
        <begin position="26"/>
        <end position="37"/>
    </location>
</feature>
<organism evidence="2 3">
    <name type="scientific">Laticauda laticaudata</name>
    <name type="common">Blue-ringed sea krait</name>
    <name type="synonym">Blue-lipped sea krait</name>
    <dbReference type="NCBI Taxonomy" id="8630"/>
    <lineage>
        <taxon>Eukaryota</taxon>
        <taxon>Metazoa</taxon>
        <taxon>Chordata</taxon>
        <taxon>Craniata</taxon>
        <taxon>Vertebrata</taxon>
        <taxon>Euteleostomi</taxon>
        <taxon>Lepidosauria</taxon>
        <taxon>Squamata</taxon>
        <taxon>Bifurcata</taxon>
        <taxon>Unidentata</taxon>
        <taxon>Episquamata</taxon>
        <taxon>Toxicofera</taxon>
        <taxon>Serpentes</taxon>
        <taxon>Colubroidea</taxon>
        <taxon>Elapidae</taxon>
        <taxon>Laticaudinae</taxon>
        <taxon>Laticauda</taxon>
    </lineage>
</organism>
<dbReference type="AlphaFoldDB" id="A0A8C5WX03"/>
<reference evidence="2" key="2">
    <citation type="submission" date="2025-09" db="UniProtKB">
        <authorList>
            <consortium name="Ensembl"/>
        </authorList>
    </citation>
    <scope>IDENTIFICATION</scope>
</reference>
<accession>A0A8C5WX03</accession>
<evidence type="ECO:0000313" key="3">
    <source>
        <dbReference type="Proteomes" id="UP000694406"/>
    </source>
</evidence>
<feature type="region of interest" description="Disordered" evidence="1">
    <location>
        <begin position="25"/>
        <end position="64"/>
    </location>
</feature>